<accession>A0A1H6X8Q8</accession>
<dbReference type="Pfam" id="PF23477">
    <property type="entry name" value="zf_Tbcl_2"/>
    <property type="match status" value="1"/>
</dbReference>
<proteinExistence type="predicted"/>
<dbReference type="Pfam" id="PF13451">
    <property type="entry name" value="zf_Tbcl"/>
    <property type="match status" value="1"/>
</dbReference>
<keyword evidence="4" id="KW-1185">Reference proteome</keyword>
<evidence type="ECO:0000259" key="2">
    <source>
        <dbReference type="Pfam" id="PF23477"/>
    </source>
</evidence>
<dbReference type="STRING" id="84035.SAMN05660742_10512"/>
<dbReference type="AlphaFoldDB" id="A0A1H6X8Q8"/>
<dbReference type="RefSeq" id="WP_019554309.1">
    <property type="nucleotide sequence ID" value="NZ_FNZK01000005.1"/>
</dbReference>
<organism evidence="3 4">
    <name type="scientific">Propionispira arboris</name>
    <dbReference type="NCBI Taxonomy" id="84035"/>
    <lineage>
        <taxon>Bacteria</taxon>
        <taxon>Bacillati</taxon>
        <taxon>Bacillota</taxon>
        <taxon>Negativicutes</taxon>
        <taxon>Selenomonadales</taxon>
        <taxon>Selenomonadaceae</taxon>
        <taxon>Propionispira</taxon>
    </lineage>
</organism>
<gene>
    <name evidence="3" type="ORF">SAMN05660742_10512</name>
</gene>
<evidence type="ECO:0000313" key="4">
    <source>
        <dbReference type="Proteomes" id="UP000199662"/>
    </source>
</evidence>
<dbReference type="NCBIfam" id="TIGR04272">
    <property type="entry name" value="cxxc_cxxc_Mbark"/>
    <property type="match status" value="1"/>
</dbReference>
<name>A0A1H6X8Q8_9FIRM</name>
<sequence>MAYQDEQLTCKDCGTEFAFTVSEQEFYAEKGFENKPARCPQCRAARKASNGNARPQREMFTAICSECGTETKVPFRPTEGKPVYCRDCFQGRR</sequence>
<evidence type="ECO:0000259" key="1">
    <source>
        <dbReference type="Pfam" id="PF13451"/>
    </source>
</evidence>
<protein>
    <submittedName>
        <fullName evidence="3">CxxC-x17-CxxC domain-containing protein</fullName>
    </submittedName>
</protein>
<evidence type="ECO:0000313" key="3">
    <source>
        <dbReference type="EMBL" id="SEJ25543.1"/>
    </source>
</evidence>
<reference evidence="3 4" key="1">
    <citation type="submission" date="2016-10" db="EMBL/GenBank/DDBJ databases">
        <authorList>
            <person name="de Groot N.N."/>
        </authorList>
    </citation>
    <scope>NUCLEOTIDE SEQUENCE [LARGE SCALE GENOMIC DNA]</scope>
    <source>
        <strain evidence="3 4">DSM 2179</strain>
    </source>
</reference>
<dbReference type="Proteomes" id="UP000199662">
    <property type="component" value="Unassembled WGS sequence"/>
</dbReference>
<dbReference type="InterPro" id="IPR025306">
    <property type="entry name" value="Zn-bnd_dom_prob"/>
</dbReference>
<feature type="domain" description="Probable zinc-binding" evidence="1">
    <location>
        <begin position="4"/>
        <end position="50"/>
    </location>
</feature>
<dbReference type="InterPro" id="IPR026363">
    <property type="entry name" value="CxxC-x17-CxxC_dom"/>
</dbReference>
<dbReference type="EMBL" id="FNZK01000005">
    <property type="protein sequence ID" value="SEJ25543.1"/>
    <property type="molecule type" value="Genomic_DNA"/>
</dbReference>
<feature type="domain" description="CxxC-x17-CxxC" evidence="2">
    <location>
        <begin position="57"/>
        <end position="93"/>
    </location>
</feature>